<feature type="region of interest" description="Disordered" evidence="1">
    <location>
        <begin position="292"/>
        <end position="315"/>
    </location>
</feature>
<feature type="region of interest" description="Disordered" evidence="1">
    <location>
        <begin position="198"/>
        <end position="227"/>
    </location>
</feature>
<evidence type="ECO:0000256" key="1">
    <source>
        <dbReference type="SAM" id="MobiDB-lite"/>
    </source>
</evidence>
<feature type="compositionally biased region" description="Basic and acidic residues" evidence="1">
    <location>
        <begin position="354"/>
        <end position="375"/>
    </location>
</feature>
<reference evidence="2 3" key="1">
    <citation type="journal article" date="2024" name="Commun. Biol.">
        <title>Comparative genomic analysis of thermophilic fungi reveals convergent evolutionary adaptations and gene losses.</title>
        <authorList>
            <person name="Steindorff A.S."/>
            <person name="Aguilar-Pontes M.V."/>
            <person name="Robinson A.J."/>
            <person name="Andreopoulos B."/>
            <person name="LaButti K."/>
            <person name="Kuo A."/>
            <person name="Mondo S."/>
            <person name="Riley R."/>
            <person name="Otillar R."/>
            <person name="Haridas S."/>
            <person name="Lipzen A."/>
            <person name="Grimwood J."/>
            <person name="Schmutz J."/>
            <person name="Clum A."/>
            <person name="Reid I.D."/>
            <person name="Moisan M.C."/>
            <person name="Butler G."/>
            <person name="Nguyen T.T.M."/>
            <person name="Dewar K."/>
            <person name="Conant G."/>
            <person name="Drula E."/>
            <person name="Henrissat B."/>
            <person name="Hansel C."/>
            <person name="Singer S."/>
            <person name="Hutchinson M.I."/>
            <person name="de Vries R.P."/>
            <person name="Natvig D.O."/>
            <person name="Powell A.J."/>
            <person name="Tsang A."/>
            <person name="Grigoriev I.V."/>
        </authorList>
    </citation>
    <scope>NUCLEOTIDE SEQUENCE [LARGE SCALE GENOMIC DNA]</scope>
    <source>
        <strain evidence="2 3">CBS 494.80</strain>
    </source>
</reference>
<feature type="compositionally biased region" description="Polar residues" evidence="1">
    <location>
        <begin position="302"/>
        <end position="313"/>
    </location>
</feature>
<name>A0ABR4D0J6_9HELO</name>
<dbReference type="EMBL" id="JAZHXI010000002">
    <property type="protein sequence ID" value="KAL2074854.1"/>
    <property type="molecule type" value="Genomic_DNA"/>
</dbReference>
<dbReference type="Proteomes" id="UP001595075">
    <property type="component" value="Unassembled WGS sequence"/>
</dbReference>
<comment type="caution">
    <text evidence="2">The sequence shown here is derived from an EMBL/GenBank/DDBJ whole genome shotgun (WGS) entry which is preliminary data.</text>
</comment>
<evidence type="ECO:0000313" key="3">
    <source>
        <dbReference type="Proteomes" id="UP001595075"/>
    </source>
</evidence>
<proteinExistence type="predicted"/>
<keyword evidence="3" id="KW-1185">Reference proteome</keyword>
<evidence type="ECO:0000313" key="2">
    <source>
        <dbReference type="EMBL" id="KAL2074854.1"/>
    </source>
</evidence>
<sequence>MSYNSPEKLKLLVLLTKYNHHHPDDKILSRLTESLTDQDTEMVKEYLAQEAALRAQYPYTDIQKQAQELQTLLDEVVDLTHLISYAEFKWGLLLEVMNDMSKLVEERKSEMEIAIREINLTHLRNVNKRLAAELVEQELKREANGESWRRPENYELGRKRRVDWVVEQPKADLVLGDQRPEKLYEKIDKLVHSDEAVETKGGSVELPEETNAQAKQPASSKEADLKDESALKIIKTHSPESLTSNSRAEDQLTAPFEQALPLLPRQETSNKQTPTIKPPIKPLRPALVRIKSKDGPKKRVSFSGTSDESSRSSYGMAAPISDMNTLTASCIRQQSTQHPASGLVVENAALPEEESPRRRSGTEPESHQAKLDKARYEAERIASEVRKFSWDD</sequence>
<organism evidence="2 3">
    <name type="scientific">Oculimacula yallundae</name>
    <dbReference type="NCBI Taxonomy" id="86028"/>
    <lineage>
        <taxon>Eukaryota</taxon>
        <taxon>Fungi</taxon>
        <taxon>Dikarya</taxon>
        <taxon>Ascomycota</taxon>
        <taxon>Pezizomycotina</taxon>
        <taxon>Leotiomycetes</taxon>
        <taxon>Helotiales</taxon>
        <taxon>Ploettnerulaceae</taxon>
        <taxon>Oculimacula</taxon>
    </lineage>
</organism>
<feature type="compositionally biased region" description="Polar residues" evidence="1">
    <location>
        <begin position="210"/>
        <end position="219"/>
    </location>
</feature>
<protein>
    <submittedName>
        <fullName evidence="2">Uncharacterized protein</fullName>
    </submittedName>
</protein>
<accession>A0ABR4D0J6</accession>
<gene>
    <name evidence="2" type="ORF">VTL71DRAFT_8633</name>
</gene>
<feature type="region of interest" description="Disordered" evidence="1">
    <location>
        <begin position="337"/>
        <end position="375"/>
    </location>
</feature>